<evidence type="ECO:0000256" key="2">
    <source>
        <dbReference type="SAM" id="SignalP"/>
    </source>
</evidence>
<accession>A0AAD5SDL8</accession>
<dbReference type="PANTHER" id="PTHR13194">
    <property type="entry name" value="COMPLEX I INTERMEDIATE-ASSOCIATED PROTEIN 30"/>
    <property type="match status" value="1"/>
</dbReference>
<sequence>MYAVWLTLLQLAHSVLGTGPKSLPQILIHTAKPFPIFGSTSSWTPPLWIAVNDQIRGGASTSSLTISTLDNSALFTGHLDTSKLGGAGFASYRTSETTSPPKRWDLTPFSGLKLITREGDGKRYSLNLITTPPTNRPDGRIQSRVEYKFSFVASEERIEHFAKWEDFKIYYRGRELKDDDARAVPLDVSHILAFDIMCQSYFDEQKGHFRVVVESVHAV</sequence>
<name>A0AAD5SDL8_9FUNG</name>
<dbReference type="InterPro" id="IPR039131">
    <property type="entry name" value="NDUFAF1"/>
</dbReference>
<feature type="chain" id="PRO_5041921991" description="NADH:ubiquinone oxidoreductase intermediate-associated protein 30 domain-containing protein" evidence="2">
    <location>
        <begin position="18"/>
        <end position="219"/>
    </location>
</feature>
<evidence type="ECO:0000313" key="5">
    <source>
        <dbReference type="Proteomes" id="UP001212841"/>
    </source>
</evidence>
<feature type="signal peptide" evidence="2">
    <location>
        <begin position="1"/>
        <end position="17"/>
    </location>
</feature>
<evidence type="ECO:0000313" key="4">
    <source>
        <dbReference type="EMBL" id="KAJ3051919.1"/>
    </source>
</evidence>
<dbReference type="AlphaFoldDB" id="A0AAD5SDL8"/>
<organism evidence="4 5">
    <name type="scientific">Rhizophlyctis rosea</name>
    <dbReference type="NCBI Taxonomy" id="64517"/>
    <lineage>
        <taxon>Eukaryota</taxon>
        <taxon>Fungi</taxon>
        <taxon>Fungi incertae sedis</taxon>
        <taxon>Chytridiomycota</taxon>
        <taxon>Chytridiomycota incertae sedis</taxon>
        <taxon>Chytridiomycetes</taxon>
        <taxon>Rhizophlyctidales</taxon>
        <taxon>Rhizophlyctidaceae</taxon>
        <taxon>Rhizophlyctis</taxon>
    </lineage>
</organism>
<dbReference type="Proteomes" id="UP001212841">
    <property type="component" value="Unassembled WGS sequence"/>
</dbReference>
<dbReference type="SUPFAM" id="SSF49785">
    <property type="entry name" value="Galactose-binding domain-like"/>
    <property type="match status" value="1"/>
</dbReference>
<gene>
    <name evidence="4" type="ORF">HK097_007068</name>
</gene>
<evidence type="ECO:0000256" key="1">
    <source>
        <dbReference type="ARBA" id="ARBA00007884"/>
    </source>
</evidence>
<dbReference type="InterPro" id="IPR008979">
    <property type="entry name" value="Galactose-bd-like_sf"/>
</dbReference>
<dbReference type="EMBL" id="JADGJD010000344">
    <property type="protein sequence ID" value="KAJ3051919.1"/>
    <property type="molecule type" value="Genomic_DNA"/>
</dbReference>
<dbReference type="GO" id="GO:0010257">
    <property type="term" value="P:NADH dehydrogenase complex assembly"/>
    <property type="evidence" value="ECO:0007669"/>
    <property type="project" value="TreeGrafter"/>
</dbReference>
<protein>
    <recommendedName>
        <fullName evidence="3">NADH:ubiquinone oxidoreductase intermediate-associated protein 30 domain-containing protein</fullName>
    </recommendedName>
</protein>
<feature type="domain" description="NADH:ubiquinone oxidoreductase intermediate-associated protein 30" evidence="3">
    <location>
        <begin position="46"/>
        <end position="212"/>
    </location>
</feature>
<comment type="caution">
    <text evidence="4">The sequence shown here is derived from an EMBL/GenBank/DDBJ whole genome shotgun (WGS) entry which is preliminary data.</text>
</comment>
<comment type="similarity">
    <text evidence="1">Belongs to the CIA30 family.</text>
</comment>
<keyword evidence="5" id="KW-1185">Reference proteome</keyword>
<dbReference type="InterPro" id="IPR013857">
    <property type="entry name" value="NADH-UbQ_OxRdtase-assoc_prot30"/>
</dbReference>
<dbReference type="GO" id="GO:0051082">
    <property type="term" value="F:unfolded protein binding"/>
    <property type="evidence" value="ECO:0007669"/>
    <property type="project" value="TreeGrafter"/>
</dbReference>
<dbReference type="Pfam" id="PF08547">
    <property type="entry name" value="CIA30"/>
    <property type="match status" value="1"/>
</dbReference>
<dbReference type="PANTHER" id="PTHR13194:SF19">
    <property type="entry name" value="NAD(P)-BINDING ROSSMANN-FOLD SUPERFAMILY PROTEIN"/>
    <property type="match status" value="1"/>
</dbReference>
<evidence type="ECO:0000259" key="3">
    <source>
        <dbReference type="Pfam" id="PF08547"/>
    </source>
</evidence>
<proteinExistence type="inferred from homology"/>
<reference evidence="4" key="1">
    <citation type="submission" date="2020-05" db="EMBL/GenBank/DDBJ databases">
        <title>Phylogenomic resolution of chytrid fungi.</title>
        <authorList>
            <person name="Stajich J.E."/>
            <person name="Amses K."/>
            <person name="Simmons R."/>
            <person name="Seto K."/>
            <person name="Myers J."/>
            <person name="Bonds A."/>
            <person name="Quandt C.A."/>
            <person name="Barry K."/>
            <person name="Liu P."/>
            <person name="Grigoriev I."/>
            <person name="Longcore J.E."/>
            <person name="James T.Y."/>
        </authorList>
    </citation>
    <scope>NUCLEOTIDE SEQUENCE</scope>
    <source>
        <strain evidence="4">JEL0318</strain>
    </source>
</reference>
<keyword evidence="2" id="KW-0732">Signal</keyword>